<organism evidence="1 2">
    <name type="scientific">Tetragenococcus muriaticus PMC-11-5</name>
    <dbReference type="NCBI Taxonomy" id="1302649"/>
    <lineage>
        <taxon>Bacteria</taxon>
        <taxon>Bacillati</taxon>
        <taxon>Bacillota</taxon>
        <taxon>Bacilli</taxon>
        <taxon>Lactobacillales</taxon>
        <taxon>Enterococcaceae</taxon>
        <taxon>Tetragenococcus</taxon>
    </lineage>
</organism>
<protein>
    <recommendedName>
        <fullName evidence="3">DUF1492 domain-containing protein</fullName>
    </recommendedName>
</protein>
<dbReference type="AlphaFoldDB" id="A0A091C3P4"/>
<accession>A0A091C3P4</accession>
<dbReference type="Pfam" id="PF07374">
    <property type="entry name" value="DUF1492"/>
    <property type="match status" value="1"/>
</dbReference>
<proteinExistence type="predicted"/>
<dbReference type="EMBL" id="JPVU01000098">
    <property type="protein sequence ID" value="KFN92431.1"/>
    <property type="molecule type" value="Genomic_DNA"/>
</dbReference>
<gene>
    <name evidence="1" type="ORF">TMUPMC115_0943</name>
</gene>
<dbReference type="RefSeq" id="WP_052077178.1">
    <property type="nucleotide sequence ID" value="NZ_JPVU01000098.1"/>
</dbReference>
<sequence>MDARKYLEQVRHIDEEIQSRMEEQESLKASLVSSPQISEDSVTSSPKGHYDDKFVKIVEYSQDIDERVDKLFALKHEISSAIDSVDDRLYRLILRERYINIKNWEQIEDQLNYSHRQIIRLHGEALESFRKVYNMAQNGT</sequence>
<dbReference type="Gene3D" id="1.20.140.160">
    <property type="match status" value="1"/>
</dbReference>
<reference evidence="1 2" key="1">
    <citation type="submission" date="2014-08" db="EMBL/GenBank/DDBJ databases">
        <title>Genome sequence of Tetragenococcus muriaticus.</title>
        <authorList>
            <person name="Chuea-nongthon C."/>
            <person name="Rodtong S."/>
            <person name="Yongsawatdigul J."/>
            <person name="Steele J.L."/>
            <person name="Liu X.-y."/>
            <person name="Speers J."/>
            <person name="Glasner J.D."/>
            <person name="Neeno-Eckwall E.C."/>
        </authorList>
    </citation>
    <scope>NUCLEOTIDE SEQUENCE [LARGE SCALE GENOMIC DNA]</scope>
    <source>
        <strain evidence="1 2">PMC-11-5</strain>
    </source>
</reference>
<dbReference type="OrthoDB" id="3242975at2"/>
<name>A0A091C3P4_9ENTE</name>
<evidence type="ECO:0008006" key="3">
    <source>
        <dbReference type="Google" id="ProtNLM"/>
    </source>
</evidence>
<dbReference type="PATRIC" id="fig|1302649.3.peg.945"/>
<dbReference type="InterPro" id="IPR010861">
    <property type="entry name" value="DUF1492"/>
</dbReference>
<comment type="caution">
    <text evidence="1">The sequence shown here is derived from an EMBL/GenBank/DDBJ whole genome shotgun (WGS) entry which is preliminary data.</text>
</comment>
<evidence type="ECO:0000313" key="1">
    <source>
        <dbReference type="EMBL" id="KFN92431.1"/>
    </source>
</evidence>
<evidence type="ECO:0000313" key="2">
    <source>
        <dbReference type="Proteomes" id="UP000029380"/>
    </source>
</evidence>
<dbReference type="Proteomes" id="UP000029380">
    <property type="component" value="Unassembled WGS sequence"/>
</dbReference>